<dbReference type="EMBL" id="KZ345752">
    <property type="protein sequence ID" value="PIO72167.1"/>
    <property type="molecule type" value="Genomic_DNA"/>
</dbReference>
<evidence type="ECO:0000313" key="2">
    <source>
        <dbReference type="EMBL" id="PIO72167.1"/>
    </source>
</evidence>
<dbReference type="AlphaFoldDB" id="A0A2G9UPM3"/>
<gene>
    <name evidence="2" type="ORF">TELCIR_05913</name>
</gene>
<sequence>MYSTLLFVMLSTIFGDLHVRPDCEMDMDVNCNQYPKNHPGKSEHVKEEAHICSDTATNAEYSEIAAKLEQREDNMVQVFPQAVPIYEHRQPVNHFSYCDRSVFSRHLFF</sequence>
<dbReference type="Proteomes" id="UP000230423">
    <property type="component" value="Unassembled WGS sequence"/>
</dbReference>
<feature type="signal peptide" evidence="1">
    <location>
        <begin position="1"/>
        <end position="15"/>
    </location>
</feature>
<evidence type="ECO:0000313" key="3">
    <source>
        <dbReference type="Proteomes" id="UP000230423"/>
    </source>
</evidence>
<keyword evidence="3" id="KW-1185">Reference proteome</keyword>
<protein>
    <submittedName>
        <fullName evidence="2">Uncharacterized protein</fullName>
    </submittedName>
</protein>
<accession>A0A2G9UPM3</accession>
<feature type="chain" id="PRO_5013923731" evidence="1">
    <location>
        <begin position="16"/>
        <end position="109"/>
    </location>
</feature>
<proteinExistence type="predicted"/>
<reference evidence="2 3" key="1">
    <citation type="submission" date="2015-09" db="EMBL/GenBank/DDBJ databases">
        <title>Draft genome of the parasitic nematode Teladorsagia circumcincta isolate WARC Sus (inbred).</title>
        <authorList>
            <person name="Mitreva M."/>
        </authorList>
    </citation>
    <scope>NUCLEOTIDE SEQUENCE [LARGE SCALE GENOMIC DNA]</scope>
    <source>
        <strain evidence="2 3">S</strain>
    </source>
</reference>
<name>A0A2G9UPM3_TELCI</name>
<keyword evidence="1" id="KW-0732">Signal</keyword>
<evidence type="ECO:0000256" key="1">
    <source>
        <dbReference type="SAM" id="SignalP"/>
    </source>
</evidence>
<organism evidence="2 3">
    <name type="scientific">Teladorsagia circumcincta</name>
    <name type="common">Brown stomach worm</name>
    <name type="synonym">Ostertagia circumcincta</name>
    <dbReference type="NCBI Taxonomy" id="45464"/>
    <lineage>
        <taxon>Eukaryota</taxon>
        <taxon>Metazoa</taxon>
        <taxon>Ecdysozoa</taxon>
        <taxon>Nematoda</taxon>
        <taxon>Chromadorea</taxon>
        <taxon>Rhabditida</taxon>
        <taxon>Rhabditina</taxon>
        <taxon>Rhabditomorpha</taxon>
        <taxon>Strongyloidea</taxon>
        <taxon>Trichostrongylidae</taxon>
        <taxon>Teladorsagia</taxon>
    </lineage>
</organism>
<dbReference type="OrthoDB" id="5876164at2759"/>